<name>A0A940MPQ5_9RHOB</name>
<dbReference type="AlphaFoldDB" id="A0A940MPQ5"/>
<gene>
    <name evidence="1" type="ORF">J5474_13940</name>
</gene>
<protein>
    <submittedName>
        <fullName evidence="1">DUF1194 domain-containing protein</fullName>
    </submittedName>
</protein>
<evidence type="ECO:0000313" key="2">
    <source>
        <dbReference type="Proteomes" id="UP000675940"/>
    </source>
</evidence>
<dbReference type="SUPFAM" id="SSF53300">
    <property type="entry name" value="vWA-like"/>
    <property type="match status" value="1"/>
</dbReference>
<dbReference type="EMBL" id="JAGISH010000007">
    <property type="protein sequence ID" value="MBP0483585.1"/>
    <property type="molecule type" value="Genomic_DNA"/>
</dbReference>
<reference evidence="1" key="1">
    <citation type="submission" date="2021-03" db="EMBL/GenBank/DDBJ databases">
        <title>Sagittula salina sp. nov. strain M10.9X isolated from the marine waste.</title>
        <authorList>
            <person name="Satari L."/>
            <person name="Molina-Menor E."/>
            <person name="Vidal-Verdu A."/>
            <person name="Pascual J."/>
            <person name="Pereto J."/>
            <person name="Porcar M."/>
        </authorList>
    </citation>
    <scope>NUCLEOTIDE SEQUENCE</scope>
    <source>
        <strain evidence="1">M10.9X</strain>
    </source>
</reference>
<dbReference type="Proteomes" id="UP000675940">
    <property type="component" value="Unassembled WGS sequence"/>
</dbReference>
<dbReference type="Pfam" id="PF06707">
    <property type="entry name" value="DUF1194"/>
    <property type="match status" value="1"/>
</dbReference>
<proteinExistence type="predicted"/>
<organism evidence="1 2">
    <name type="scientific">Sagittula salina</name>
    <dbReference type="NCBI Taxonomy" id="2820268"/>
    <lineage>
        <taxon>Bacteria</taxon>
        <taxon>Pseudomonadati</taxon>
        <taxon>Pseudomonadota</taxon>
        <taxon>Alphaproteobacteria</taxon>
        <taxon>Rhodobacterales</taxon>
        <taxon>Roseobacteraceae</taxon>
        <taxon>Sagittula</taxon>
    </lineage>
</organism>
<comment type="caution">
    <text evidence="1">The sequence shown here is derived from an EMBL/GenBank/DDBJ whole genome shotgun (WGS) entry which is preliminary data.</text>
</comment>
<evidence type="ECO:0000313" key="1">
    <source>
        <dbReference type="EMBL" id="MBP0483585.1"/>
    </source>
</evidence>
<accession>A0A940MPQ5</accession>
<dbReference type="InterPro" id="IPR036465">
    <property type="entry name" value="vWFA_dom_sf"/>
</dbReference>
<sequence>MVLLGLAGAAGQAAQATCRQALALGLDVSGSVDDTEYRLQMDGLAAALMHPEVRAALFEMPDAPVSITVFEWSGPESQRVVVPWVAIDGPPALEGVAARLRGVARGASTSSTALGAAKRFGAGLLAEQVGCWKRVLDISGDGTSNTGVRPGLVRPDGITINGLVIEEGENLGARLEDYYTAYVVQGPDAFVERAAGFDSFEAAMVRKLKRELTVLVVSGR</sequence>
<dbReference type="InterPro" id="IPR010607">
    <property type="entry name" value="DUF1194"/>
</dbReference>
<keyword evidence="2" id="KW-1185">Reference proteome</keyword>